<feature type="domain" description="Ketoreductase" evidence="4">
    <location>
        <begin position="7"/>
        <end position="196"/>
    </location>
</feature>
<evidence type="ECO:0000259" key="4">
    <source>
        <dbReference type="SMART" id="SM00822"/>
    </source>
</evidence>
<name>A0A4Q0YUW0_9GAMM</name>
<evidence type="ECO:0000256" key="2">
    <source>
        <dbReference type="ARBA" id="ARBA00023002"/>
    </source>
</evidence>
<gene>
    <name evidence="5" type="ORF">CS022_06790</name>
</gene>
<dbReference type="EMBL" id="PEIB01000005">
    <property type="protein sequence ID" value="RXJ73974.1"/>
    <property type="molecule type" value="Genomic_DNA"/>
</dbReference>
<dbReference type="PANTHER" id="PTHR44196">
    <property type="entry name" value="DEHYDROGENASE/REDUCTASE SDR FAMILY MEMBER 7B"/>
    <property type="match status" value="1"/>
</dbReference>
<comment type="similarity">
    <text evidence="1 3">Belongs to the short-chain dehydrogenases/reductases (SDR) family.</text>
</comment>
<evidence type="ECO:0000313" key="5">
    <source>
        <dbReference type="EMBL" id="RXJ73974.1"/>
    </source>
</evidence>
<reference evidence="5 6" key="1">
    <citation type="submission" date="2017-10" db="EMBL/GenBank/DDBJ databases">
        <title>Nyctiphanis sp. nov., isolated from the stomach of the euphausiid Nyctiphanes simplex (Hansen, 1911) in the Gulf of California.</title>
        <authorList>
            <person name="Gomez-Gil B."/>
            <person name="Aguilar-Mendez M."/>
            <person name="Lopez-Cortes A."/>
            <person name="Gomez-Gutierrez J."/>
            <person name="Roque A."/>
            <person name="Lang E."/>
            <person name="Gonzalez-Castillo A."/>
        </authorList>
    </citation>
    <scope>NUCLEOTIDE SEQUENCE [LARGE SCALE GENOMIC DNA]</scope>
    <source>
        <strain evidence="5 6">CAIM 600</strain>
    </source>
</reference>
<dbReference type="GO" id="GO:0016020">
    <property type="term" value="C:membrane"/>
    <property type="evidence" value="ECO:0007669"/>
    <property type="project" value="TreeGrafter"/>
</dbReference>
<accession>A0A4Q0YUW0</accession>
<dbReference type="SUPFAM" id="SSF51735">
    <property type="entry name" value="NAD(P)-binding Rossmann-fold domains"/>
    <property type="match status" value="1"/>
</dbReference>
<dbReference type="InterPro" id="IPR057326">
    <property type="entry name" value="KR_dom"/>
</dbReference>
<dbReference type="CDD" id="cd05233">
    <property type="entry name" value="SDR_c"/>
    <property type="match status" value="1"/>
</dbReference>
<proteinExistence type="inferred from homology"/>
<dbReference type="FunFam" id="3.40.50.720:FF:000084">
    <property type="entry name" value="Short-chain dehydrogenase reductase"/>
    <property type="match status" value="1"/>
</dbReference>
<dbReference type="AlphaFoldDB" id="A0A4Q0YUW0"/>
<organism evidence="5 6">
    <name type="scientific">Veronia nyctiphanis</name>
    <dbReference type="NCBI Taxonomy" id="1278244"/>
    <lineage>
        <taxon>Bacteria</taxon>
        <taxon>Pseudomonadati</taxon>
        <taxon>Pseudomonadota</taxon>
        <taxon>Gammaproteobacteria</taxon>
        <taxon>Vibrionales</taxon>
        <taxon>Vibrionaceae</taxon>
        <taxon>Veronia</taxon>
    </lineage>
</organism>
<comment type="caution">
    <text evidence="5">The sequence shown here is derived from an EMBL/GenBank/DDBJ whole genome shotgun (WGS) entry which is preliminary data.</text>
</comment>
<dbReference type="PRINTS" id="PR00080">
    <property type="entry name" value="SDRFAMILY"/>
</dbReference>
<evidence type="ECO:0000256" key="3">
    <source>
        <dbReference type="RuleBase" id="RU000363"/>
    </source>
</evidence>
<dbReference type="Pfam" id="PF00106">
    <property type="entry name" value="adh_short"/>
    <property type="match status" value="1"/>
</dbReference>
<dbReference type="Gene3D" id="3.40.50.720">
    <property type="entry name" value="NAD(P)-binding Rossmann-like Domain"/>
    <property type="match status" value="1"/>
</dbReference>
<protein>
    <submittedName>
        <fullName evidence="5">Oxidoreductase</fullName>
    </submittedName>
</protein>
<dbReference type="RefSeq" id="WP_129121648.1">
    <property type="nucleotide sequence ID" value="NZ_PEIB01000005.1"/>
</dbReference>
<dbReference type="Proteomes" id="UP000290287">
    <property type="component" value="Unassembled WGS sequence"/>
</dbReference>
<evidence type="ECO:0000313" key="6">
    <source>
        <dbReference type="Proteomes" id="UP000290287"/>
    </source>
</evidence>
<dbReference type="SMART" id="SM00822">
    <property type="entry name" value="PKS_KR"/>
    <property type="match status" value="1"/>
</dbReference>
<evidence type="ECO:0000256" key="1">
    <source>
        <dbReference type="ARBA" id="ARBA00006484"/>
    </source>
</evidence>
<dbReference type="PRINTS" id="PR00081">
    <property type="entry name" value="GDHRDH"/>
</dbReference>
<sequence length="278" mass="29980">MNNLSGKHVLVTGAGSGIGRQTAIVFAKEGANLWLVDIDDVGNHKTANLIEAEGGTAHVFTCDVSDADAMAALSEHIHQHIPHLDVLVNNAGIGAAGRFVDTSLQSWKKVLDINLMGVVHGCHFFLPNMVKAAKSDAKAAGHVINISSLAGFFAPPDLPIYSTSKFAVFGLSESLRADVAKYGIGVSTICPGIIDTPIVRKTLLEGEMAEQEGMHDKLASFYKKRNFTPHQVATKIVKAVKRNRGVCPVSPESWFMYYVKRFFPGIVSKVSQMVKPLP</sequence>
<keyword evidence="6" id="KW-1185">Reference proteome</keyword>
<dbReference type="PROSITE" id="PS00061">
    <property type="entry name" value="ADH_SHORT"/>
    <property type="match status" value="1"/>
</dbReference>
<dbReference type="PANTHER" id="PTHR44196:SF1">
    <property type="entry name" value="DEHYDROGENASE_REDUCTASE SDR FAMILY MEMBER 7B"/>
    <property type="match status" value="1"/>
</dbReference>
<dbReference type="InterPro" id="IPR020904">
    <property type="entry name" value="Sc_DH/Rdtase_CS"/>
</dbReference>
<dbReference type="GO" id="GO:0016491">
    <property type="term" value="F:oxidoreductase activity"/>
    <property type="evidence" value="ECO:0007669"/>
    <property type="project" value="UniProtKB-KW"/>
</dbReference>
<dbReference type="InterPro" id="IPR002347">
    <property type="entry name" value="SDR_fam"/>
</dbReference>
<dbReference type="OrthoDB" id="7301144at2"/>
<dbReference type="InterPro" id="IPR036291">
    <property type="entry name" value="NAD(P)-bd_dom_sf"/>
</dbReference>
<keyword evidence="2" id="KW-0560">Oxidoreductase</keyword>